<dbReference type="Proteomes" id="UP000574390">
    <property type="component" value="Unassembled WGS sequence"/>
</dbReference>
<organism evidence="2 3">
    <name type="scientific">Perkinsus olseni</name>
    <name type="common">Perkinsus atlanticus</name>
    <dbReference type="NCBI Taxonomy" id="32597"/>
    <lineage>
        <taxon>Eukaryota</taxon>
        <taxon>Sar</taxon>
        <taxon>Alveolata</taxon>
        <taxon>Perkinsozoa</taxon>
        <taxon>Perkinsea</taxon>
        <taxon>Perkinsida</taxon>
        <taxon>Perkinsidae</taxon>
        <taxon>Perkinsus</taxon>
    </lineage>
</organism>
<protein>
    <recommendedName>
        <fullName evidence="4">Secreted protein</fullName>
    </recommendedName>
</protein>
<dbReference type="EMBL" id="JABANM010015323">
    <property type="protein sequence ID" value="KAF4731247.1"/>
    <property type="molecule type" value="Genomic_DNA"/>
</dbReference>
<evidence type="ECO:0000256" key="1">
    <source>
        <dbReference type="SAM" id="SignalP"/>
    </source>
</evidence>
<comment type="caution">
    <text evidence="2">The sequence shown here is derived from an EMBL/GenBank/DDBJ whole genome shotgun (WGS) entry which is preliminary data.</text>
</comment>
<evidence type="ECO:0008006" key="4">
    <source>
        <dbReference type="Google" id="ProtNLM"/>
    </source>
</evidence>
<sequence>MIGTLLSVCVIVIVTFGDASPPTTPAWPVRDLDASNGPTRWPVEGLIGEQLAAEDAAGEDPLLSPGSATATITQTSATSAPTNGAENGSTVDRQWDTRGEWEMRAPVARSFATHFILTRSPSSCWQPAGGRRGKVWLALATVEAALLV</sequence>
<reference evidence="2 3" key="1">
    <citation type="submission" date="2020-04" db="EMBL/GenBank/DDBJ databases">
        <title>Perkinsus olseni comparative genomics.</title>
        <authorList>
            <person name="Bogema D.R."/>
        </authorList>
    </citation>
    <scope>NUCLEOTIDE SEQUENCE [LARGE SCALE GENOMIC DNA]</scope>
    <source>
        <strain evidence="2">ATCC PRA-205</strain>
    </source>
</reference>
<accession>A0A7J6SEL3</accession>
<gene>
    <name evidence="2" type="ORF">FOZ62_001136</name>
</gene>
<name>A0A7J6SEL3_PEROL</name>
<evidence type="ECO:0000313" key="2">
    <source>
        <dbReference type="EMBL" id="KAF4731247.1"/>
    </source>
</evidence>
<keyword evidence="1" id="KW-0732">Signal</keyword>
<dbReference type="AlphaFoldDB" id="A0A7J6SEL3"/>
<proteinExistence type="predicted"/>
<feature type="chain" id="PRO_5029548685" description="Secreted protein" evidence="1">
    <location>
        <begin position="20"/>
        <end position="148"/>
    </location>
</feature>
<evidence type="ECO:0000313" key="3">
    <source>
        <dbReference type="Proteomes" id="UP000574390"/>
    </source>
</evidence>
<feature type="signal peptide" evidence="1">
    <location>
        <begin position="1"/>
        <end position="19"/>
    </location>
</feature>